<dbReference type="Proteomes" id="UP000253046">
    <property type="component" value="Unassembled WGS sequence"/>
</dbReference>
<keyword evidence="7 10" id="KW-1133">Transmembrane helix</keyword>
<evidence type="ECO:0000256" key="6">
    <source>
        <dbReference type="ARBA" id="ARBA00022840"/>
    </source>
</evidence>
<sequence>MQAENRFQQQWNNYISISAESGVRTRKLTQWLISWGVSIQGLVYALVVMIGAPLVIEGEMTTGAIVAASLLSSRMIAPMTTLCGVLARWQQVKAAKEGLDSIMQLLVENSRDESKVHCAVLYGHYQFRGAAFRYHSEESAIALKIAQLEIHPGERVALLGRNGAGKSTLLQAMVGGMELVEGELRLDNLSLAHIDMADVRRNVALMTQHARLFFGTLPDNLTLGAPRANDAEIFAALDVCGAAVFVKKLALGLDHPVMEGGIGLSGGQRQSILLARMLLRDPNIVLLDEPTAFLDEHTEREFIQRLAGWLSGRTLVVATHRVAVLELVERVIVLQEGQLVMDAPKAQALSTVRDRNRPQEGKNEKPSA</sequence>
<evidence type="ECO:0000256" key="9">
    <source>
        <dbReference type="SAM" id="MobiDB-lite"/>
    </source>
</evidence>
<dbReference type="SUPFAM" id="SSF52540">
    <property type="entry name" value="P-loop containing nucleoside triphosphate hydrolases"/>
    <property type="match status" value="1"/>
</dbReference>
<dbReference type="InterPro" id="IPR039421">
    <property type="entry name" value="Type_1_exporter"/>
</dbReference>
<evidence type="ECO:0000256" key="5">
    <source>
        <dbReference type="ARBA" id="ARBA00022741"/>
    </source>
</evidence>
<evidence type="ECO:0000259" key="11">
    <source>
        <dbReference type="PROSITE" id="PS50893"/>
    </source>
</evidence>
<evidence type="ECO:0000313" key="14">
    <source>
        <dbReference type="Proteomes" id="UP000253046"/>
    </source>
</evidence>
<feature type="domain" description="ABC transporter" evidence="11">
    <location>
        <begin position="125"/>
        <end position="361"/>
    </location>
</feature>
<dbReference type="AlphaFoldDB" id="A0A366I0P0"/>
<dbReference type="FunFam" id="3.40.50.300:FF:000299">
    <property type="entry name" value="ABC transporter ATP-binding protein/permease"/>
    <property type="match status" value="1"/>
</dbReference>
<dbReference type="Gene3D" id="1.20.1560.10">
    <property type="entry name" value="ABC transporter type 1, transmembrane domain"/>
    <property type="match status" value="1"/>
</dbReference>
<dbReference type="InterPro" id="IPR003439">
    <property type="entry name" value="ABC_transporter-like_ATP-bd"/>
</dbReference>
<dbReference type="GO" id="GO:0016887">
    <property type="term" value="F:ATP hydrolysis activity"/>
    <property type="evidence" value="ECO:0007669"/>
    <property type="project" value="InterPro"/>
</dbReference>
<name>A0A366I0P0_9GAMM</name>
<accession>A0A366I0P0</accession>
<organism evidence="13 14">
    <name type="scientific">Brenneria salicis ATCC 15712 = DSM 30166</name>
    <dbReference type="NCBI Taxonomy" id="714314"/>
    <lineage>
        <taxon>Bacteria</taxon>
        <taxon>Pseudomonadati</taxon>
        <taxon>Pseudomonadota</taxon>
        <taxon>Gammaproteobacteria</taxon>
        <taxon>Enterobacterales</taxon>
        <taxon>Pectobacteriaceae</taxon>
        <taxon>Brenneria</taxon>
    </lineage>
</organism>
<evidence type="ECO:0000256" key="2">
    <source>
        <dbReference type="ARBA" id="ARBA00022448"/>
    </source>
</evidence>
<evidence type="ECO:0000256" key="1">
    <source>
        <dbReference type="ARBA" id="ARBA00004651"/>
    </source>
</evidence>
<dbReference type="GO" id="GO:0005886">
    <property type="term" value="C:plasma membrane"/>
    <property type="evidence" value="ECO:0007669"/>
    <property type="project" value="UniProtKB-SubCell"/>
</dbReference>
<dbReference type="PROSITE" id="PS50893">
    <property type="entry name" value="ABC_TRANSPORTER_2"/>
    <property type="match status" value="1"/>
</dbReference>
<dbReference type="GO" id="GO:0005524">
    <property type="term" value="F:ATP binding"/>
    <property type="evidence" value="ECO:0007669"/>
    <property type="project" value="UniProtKB-KW"/>
</dbReference>
<keyword evidence="6" id="KW-0067">ATP-binding</keyword>
<dbReference type="Pfam" id="PF00005">
    <property type="entry name" value="ABC_tran"/>
    <property type="match status" value="1"/>
</dbReference>
<keyword evidence="4 10" id="KW-0812">Transmembrane</keyword>
<feature type="region of interest" description="Disordered" evidence="9">
    <location>
        <begin position="348"/>
        <end position="368"/>
    </location>
</feature>
<evidence type="ECO:0000259" key="12">
    <source>
        <dbReference type="PROSITE" id="PS50929"/>
    </source>
</evidence>
<dbReference type="InterPro" id="IPR027417">
    <property type="entry name" value="P-loop_NTPase"/>
</dbReference>
<dbReference type="InterPro" id="IPR011527">
    <property type="entry name" value="ABC1_TM_dom"/>
</dbReference>
<feature type="transmembrane region" description="Helical" evidence="10">
    <location>
        <begin position="32"/>
        <end position="56"/>
    </location>
</feature>
<comment type="caution">
    <text evidence="13">The sequence shown here is derived from an EMBL/GenBank/DDBJ whole genome shotgun (WGS) entry which is preliminary data.</text>
</comment>
<keyword evidence="8 10" id="KW-0472">Membrane</keyword>
<evidence type="ECO:0000313" key="13">
    <source>
        <dbReference type="EMBL" id="RBP59043.1"/>
    </source>
</evidence>
<dbReference type="PANTHER" id="PTHR43394:SF1">
    <property type="entry name" value="ATP-BINDING CASSETTE SUB-FAMILY B MEMBER 10, MITOCHONDRIAL"/>
    <property type="match status" value="1"/>
</dbReference>
<dbReference type="SUPFAM" id="SSF90123">
    <property type="entry name" value="ABC transporter transmembrane region"/>
    <property type="match status" value="1"/>
</dbReference>
<dbReference type="PANTHER" id="PTHR43394">
    <property type="entry name" value="ATP-DEPENDENT PERMEASE MDL1, MITOCHONDRIAL"/>
    <property type="match status" value="1"/>
</dbReference>
<comment type="subcellular location">
    <subcellularLocation>
        <location evidence="1">Cell membrane</location>
        <topology evidence="1">Multi-pass membrane protein</topology>
    </subcellularLocation>
</comment>
<evidence type="ECO:0000256" key="8">
    <source>
        <dbReference type="ARBA" id="ARBA00023136"/>
    </source>
</evidence>
<protein>
    <submittedName>
        <fullName evidence="13">ABC transporter family protein</fullName>
    </submittedName>
</protein>
<evidence type="ECO:0000256" key="7">
    <source>
        <dbReference type="ARBA" id="ARBA00022989"/>
    </source>
</evidence>
<proteinExistence type="predicted"/>
<evidence type="ECO:0000256" key="4">
    <source>
        <dbReference type="ARBA" id="ARBA00022692"/>
    </source>
</evidence>
<keyword evidence="5" id="KW-0547">Nucleotide-binding</keyword>
<reference evidence="13 14" key="1">
    <citation type="submission" date="2018-06" db="EMBL/GenBank/DDBJ databases">
        <title>Genomic Encyclopedia of Type Strains, Phase IV (KMG-IV): sequencing the most valuable type-strain genomes for metagenomic binning, comparative biology and taxonomic classification.</title>
        <authorList>
            <person name="Goeker M."/>
        </authorList>
    </citation>
    <scope>NUCLEOTIDE SEQUENCE [LARGE SCALE GENOMIC DNA]</scope>
    <source>
        <strain evidence="13 14">DSM 30166</strain>
    </source>
</reference>
<dbReference type="PROSITE" id="PS50929">
    <property type="entry name" value="ABC_TM1F"/>
    <property type="match status" value="1"/>
</dbReference>
<keyword evidence="14" id="KW-1185">Reference proteome</keyword>
<gene>
    <name evidence="13" type="ORF">DES54_1438</name>
</gene>
<dbReference type="EMBL" id="QNRY01000043">
    <property type="protein sequence ID" value="RBP59043.1"/>
    <property type="molecule type" value="Genomic_DNA"/>
</dbReference>
<keyword evidence="3" id="KW-1003">Cell membrane</keyword>
<dbReference type="SMART" id="SM00382">
    <property type="entry name" value="AAA"/>
    <property type="match status" value="1"/>
</dbReference>
<evidence type="ECO:0000256" key="3">
    <source>
        <dbReference type="ARBA" id="ARBA00022475"/>
    </source>
</evidence>
<feature type="compositionally biased region" description="Basic and acidic residues" evidence="9">
    <location>
        <begin position="352"/>
        <end position="368"/>
    </location>
</feature>
<dbReference type="Gene3D" id="3.40.50.300">
    <property type="entry name" value="P-loop containing nucleotide triphosphate hydrolases"/>
    <property type="match status" value="1"/>
</dbReference>
<keyword evidence="2" id="KW-0813">Transport</keyword>
<evidence type="ECO:0000256" key="10">
    <source>
        <dbReference type="SAM" id="Phobius"/>
    </source>
</evidence>
<feature type="domain" description="ABC transmembrane type-1" evidence="12">
    <location>
        <begin position="1"/>
        <end position="91"/>
    </location>
</feature>
<dbReference type="GO" id="GO:0015421">
    <property type="term" value="F:ABC-type oligopeptide transporter activity"/>
    <property type="evidence" value="ECO:0007669"/>
    <property type="project" value="TreeGrafter"/>
</dbReference>
<dbReference type="InterPro" id="IPR036640">
    <property type="entry name" value="ABC1_TM_sf"/>
</dbReference>
<dbReference type="InterPro" id="IPR003593">
    <property type="entry name" value="AAA+_ATPase"/>
</dbReference>